<name>L1JSW9_GUITC</name>
<dbReference type="Proteomes" id="UP000011087">
    <property type="component" value="Unassembled WGS sequence"/>
</dbReference>
<dbReference type="EMBL" id="JH992975">
    <property type="protein sequence ID" value="EKX51389.1"/>
    <property type="molecule type" value="Genomic_DNA"/>
</dbReference>
<dbReference type="AlphaFoldDB" id="L1JSW9"/>
<proteinExistence type="predicted"/>
<feature type="region of interest" description="Disordered" evidence="1">
    <location>
        <begin position="233"/>
        <end position="253"/>
    </location>
</feature>
<dbReference type="KEGG" id="gtt:GUITHDRAFT_102659"/>
<evidence type="ECO:0000313" key="4">
    <source>
        <dbReference type="Proteomes" id="UP000011087"/>
    </source>
</evidence>
<evidence type="ECO:0000313" key="2">
    <source>
        <dbReference type="EMBL" id="EKX51389.1"/>
    </source>
</evidence>
<accession>L1JSW9</accession>
<reference evidence="3" key="3">
    <citation type="submission" date="2015-06" db="UniProtKB">
        <authorList>
            <consortium name="EnsemblProtists"/>
        </authorList>
    </citation>
    <scope>IDENTIFICATION</scope>
</reference>
<reference evidence="4" key="2">
    <citation type="submission" date="2012-11" db="EMBL/GenBank/DDBJ databases">
        <authorList>
            <person name="Kuo A."/>
            <person name="Curtis B.A."/>
            <person name="Tanifuji G."/>
            <person name="Burki F."/>
            <person name="Gruber A."/>
            <person name="Irimia M."/>
            <person name="Maruyama S."/>
            <person name="Arias M.C."/>
            <person name="Ball S.G."/>
            <person name="Gile G.H."/>
            <person name="Hirakawa Y."/>
            <person name="Hopkins J.F."/>
            <person name="Rensing S.A."/>
            <person name="Schmutz J."/>
            <person name="Symeonidi A."/>
            <person name="Elias M."/>
            <person name="Eveleigh R.J."/>
            <person name="Herman E.K."/>
            <person name="Klute M.J."/>
            <person name="Nakayama T."/>
            <person name="Obornik M."/>
            <person name="Reyes-Prieto A."/>
            <person name="Armbrust E.V."/>
            <person name="Aves S.J."/>
            <person name="Beiko R.G."/>
            <person name="Coutinho P."/>
            <person name="Dacks J.B."/>
            <person name="Durnford D.G."/>
            <person name="Fast N.M."/>
            <person name="Green B.R."/>
            <person name="Grisdale C."/>
            <person name="Hempe F."/>
            <person name="Henrissat B."/>
            <person name="Hoppner M.P."/>
            <person name="Ishida K.-I."/>
            <person name="Kim E."/>
            <person name="Koreny L."/>
            <person name="Kroth P.G."/>
            <person name="Liu Y."/>
            <person name="Malik S.-B."/>
            <person name="Maier U.G."/>
            <person name="McRose D."/>
            <person name="Mock T."/>
            <person name="Neilson J.A."/>
            <person name="Onodera N.T."/>
            <person name="Poole A.M."/>
            <person name="Pritham E.J."/>
            <person name="Richards T.A."/>
            <person name="Rocap G."/>
            <person name="Roy S.W."/>
            <person name="Sarai C."/>
            <person name="Schaack S."/>
            <person name="Shirato S."/>
            <person name="Slamovits C.H."/>
            <person name="Spencer D.F."/>
            <person name="Suzuki S."/>
            <person name="Worden A.Z."/>
            <person name="Zauner S."/>
            <person name="Barry K."/>
            <person name="Bell C."/>
            <person name="Bharti A.K."/>
            <person name="Crow J.A."/>
            <person name="Grimwood J."/>
            <person name="Kramer R."/>
            <person name="Lindquist E."/>
            <person name="Lucas S."/>
            <person name="Salamov A."/>
            <person name="McFadden G.I."/>
            <person name="Lane C.E."/>
            <person name="Keeling P.J."/>
            <person name="Gray M.W."/>
            <person name="Grigoriev I.V."/>
            <person name="Archibald J.M."/>
        </authorList>
    </citation>
    <scope>NUCLEOTIDE SEQUENCE</scope>
    <source>
        <strain evidence="4">CCMP2712</strain>
    </source>
</reference>
<keyword evidence="4" id="KW-1185">Reference proteome</keyword>
<sequence>MVDLQHHAQLRRFVTRWRIIALKNPPRDPPSMKVSSMRRSVSCPSIPSKKKFRLFAQIESFWLVHGELLAQLSIFRYKRASEYWDKKESDLQALHQMRQRAEEQGKLYRAAKSSEIIAPHLFDHKYQSSGDFTREDNDLAVPVLLDSVVHGLKKSVKVGQVERLEQQIQELKKYCRRLEKDHDKRLLQKGGMEDLDGHIIYLPPDTPRSGFSSVLDTPRSTYLSTPRLQEAGVEGQRLDFGGGGGEQSYAWPSTPRSLNHQDFIRYVL</sequence>
<dbReference type="RefSeq" id="XP_005838369.1">
    <property type="nucleotide sequence ID" value="XM_005838312.1"/>
</dbReference>
<dbReference type="GeneID" id="17308153"/>
<dbReference type="PaxDb" id="55529-EKX51389"/>
<protein>
    <submittedName>
        <fullName evidence="2 3">Uncharacterized protein</fullName>
    </submittedName>
</protein>
<organism evidence="2">
    <name type="scientific">Guillardia theta (strain CCMP2712)</name>
    <name type="common">Cryptophyte</name>
    <dbReference type="NCBI Taxonomy" id="905079"/>
    <lineage>
        <taxon>Eukaryota</taxon>
        <taxon>Cryptophyceae</taxon>
        <taxon>Pyrenomonadales</taxon>
        <taxon>Geminigeraceae</taxon>
        <taxon>Guillardia</taxon>
    </lineage>
</organism>
<dbReference type="EnsemblProtists" id="EKX51389">
    <property type="protein sequence ID" value="EKX51389"/>
    <property type="gene ID" value="GUITHDRAFT_102659"/>
</dbReference>
<evidence type="ECO:0000256" key="1">
    <source>
        <dbReference type="SAM" id="MobiDB-lite"/>
    </source>
</evidence>
<evidence type="ECO:0000313" key="3">
    <source>
        <dbReference type="EnsemblProtists" id="EKX51389"/>
    </source>
</evidence>
<reference evidence="2 4" key="1">
    <citation type="journal article" date="2012" name="Nature">
        <title>Algal genomes reveal evolutionary mosaicism and the fate of nucleomorphs.</title>
        <authorList>
            <consortium name="DOE Joint Genome Institute"/>
            <person name="Curtis B.A."/>
            <person name="Tanifuji G."/>
            <person name="Burki F."/>
            <person name="Gruber A."/>
            <person name="Irimia M."/>
            <person name="Maruyama S."/>
            <person name="Arias M.C."/>
            <person name="Ball S.G."/>
            <person name="Gile G.H."/>
            <person name="Hirakawa Y."/>
            <person name="Hopkins J.F."/>
            <person name="Kuo A."/>
            <person name="Rensing S.A."/>
            <person name="Schmutz J."/>
            <person name="Symeonidi A."/>
            <person name="Elias M."/>
            <person name="Eveleigh R.J."/>
            <person name="Herman E.K."/>
            <person name="Klute M.J."/>
            <person name="Nakayama T."/>
            <person name="Obornik M."/>
            <person name="Reyes-Prieto A."/>
            <person name="Armbrust E.V."/>
            <person name="Aves S.J."/>
            <person name="Beiko R.G."/>
            <person name="Coutinho P."/>
            <person name="Dacks J.B."/>
            <person name="Durnford D.G."/>
            <person name="Fast N.M."/>
            <person name="Green B.R."/>
            <person name="Grisdale C.J."/>
            <person name="Hempel F."/>
            <person name="Henrissat B."/>
            <person name="Hoppner M.P."/>
            <person name="Ishida K."/>
            <person name="Kim E."/>
            <person name="Koreny L."/>
            <person name="Kroth P.G."/>
            <person name="Liu Y."/>
            <person name="Malik S.B."/>
            <person name="Maier U.G."/>
            <person name="McRose D."/>
            <person name="Mock T."/>
            <person name="Neilson J.A."/>
            <person name="Onodera N.T."/>
            <person name="Poole A.M."/>
            <person name="Pritham E.J."/>
            <person name="Richards T.A."/>
            <person name="Rocap G."/>
            <person name="Roy S.W."/>
            <person name="Sarai C."/>
            <person name="Schaack S."/>
            <person name="Shirato S."/>
            <person name="Slamovits C.H."/>
            <person name="Spencer D.F."/>
            <person name="Suzuki S."/>
            <person name="Worden A.Z."/>
            <person name="Zauner S."/>
            <person name="Barry K."/>
            <person name="Bell C."/>
            <person name="Bharti A.K."/>
            <person name="Crow J.A."/>
            <person name="Grimwood J."/>
            <person name="Kramer R."/>
            <person name="Lindquist E."/>
            <person name="Lucas S."/>
            <person name="Salamov A."/>
            <person name="McFadden G.I."/>
            <person name="Lane C.E."/>
            <person name="Keeling P.J."/>
            <person name="Gray M.W."/>
            <person name="Grigoriev I.V."/>
            <person name="Archibald J.M."/>
        </authorList>
    </citation>
    <scope>NUCLEOTIDE SEQUENCE</scope>
    <source>
        <strain evidence="2 4">CCMP2712</strain>
    </source>
</reference>
<gene>
    <name evidence="2" type="ORF">GUITHDRAFT_102659</name>
</gene>
<dbReference type="HOGENOM" id="CLU_1039914_0_0_1"/>